<feature type="region of interest" description="Disordered" evidence="1">
    <location>
        <begin position="40"/>
        <end position="81"/>
    </location>
</feature>
<proteinExistence type="predicted"/>
<dbReference type="EMBL" id="CAVNYO010000080">
    <property type="protein sequence ID" value="CAK5265036.1"/>
    <property type="molecule type" value="Genomic_DNA"/>
</dbReference>
<gene>
    <name evidence="2" type="ORF">MYCIT1_LOCUS5712</name>
</gene>
<feature type="compositionally biased region" description="Low complexity" evidence="1">
    <location>
        <begin position="48"/>
        <end position="58"/>
    </location>
</feature>
<reference evidence="2" key="1">
    <citation type="submission" date="2023-11" db="EMBL/GenBank/DDBJ databases">
        <authorList>
            <person name="De Vega J J."/>
            <person name="De Vega J J."/>
        </authorList>
    </citation>
    <scope>NUCLEOTIDE SEQUENCE</scope>
</reference>
<accession>A0AAD2GWQ1</accession>
<dbReference type="Proteomes" id="UP001295794">
    <property type="component" value="Unassembled WGS sequence"/>
</dbReference>
<evidence type="ECO:0000256" key="1">
    <source>
        <dbReference type="SAM" id="MobiDB-lite"/>
    </source>
</evidence>
<evidence type="ECO:0000313" key="2">
    <source>
        <dbReference type="EMBL" id="CAK5265036.1"/>
    </source>
</evidence>
<evidence type="ECO:0000313" key="3">
    <source>
        <dbReference type="Proteomes" id="UP001295794"/>
    </source>
</evidence>
<comment type="caution">
    <text evidence="2">The sequence shown here is derived from an EMBL/GenBank/DDBJ whole genome shotgun (WGS) entry which is preliminary data.</text>
</comment>
<dbReference type="AlphaFoldDB" id="A0AAD2GWQ1"/>
<organism evidence="2 3">
    <name type="scientific">Mycena citricolor</name>
    <dbReference type="NCBI Taxonomy" id="2018698"/>
    <lineage>
        <taxon>Eukaryota</taxon>
        <taxon>Fungi</taxon>
        <taxon>Dikarya</taxon>
        <taxon>Basidiomycota</taxon>
        <taxon>Agaricomycotina</taxon>
        <taxon>Agaricomycetes</taxon>
        <taxon>Agaricomycetidae</taxon>
        <taxon>Agaricales</taxon>
        <taxon>Marasmiineae</taxon>
        <taxon>Mycenaceae</taxon>
        <taxon>Mycena</taxon>
    </lineage>
</organism>
<protein>
    <submittedName>
        <fullName evidence="2">Uncharacterized protein</fullName>
    </submittedName>
</protein>
<keyword evidence="3" id="KW-1185">Reference proteome</keyword>
<name>A0AAD2GWQ1_9AGAR</name>
<sequence>MLHADVLLPTERSRLVRSARKLQALLGVTPEVITAAMSENNSTQHHLSPTSSEAGSSSPRAPIVSPDTLSSTSSSSSKRLNATAGRPRLYLHLDAAPASSTTHLSAPSPPLTPVSPTLTITLNILSPAPPATPGNAAAMARRRHAQKLARTLGENVAPALASGPELDATPSLRRSRSALLKHNAGWGRPRSRAEDSEKSLPKLARSRSFVGRVMVPLSPMHDLPIRAVDLLARGDAQRLHCALQTGRRRKEREWSGEWNTEMRTVAQQLRTLKFEM</sequence>